<dbReference type="InParanoid" id="K5UU13"/>
<proteinExistence type="predicted"/>
<dbReference type="AlphaFoldDB" id="K5UU13"/>
<dbReference type="GeneID" id="18917559"/>
<dbReference type="PANTHER" id="PTHR28620">
    <property type="entry name" value="CENTROMERE PROTEIN V"/>
    <property type="match status" value="1"/>
</dbReference>
<dbReference type="InterPro" id="IPR011057">
    <property type="entry name" value="Mss4-like_sf"/>
</dbReference>
<evidence type="ECO:0000313" key="2">
    <source>
        <dbReference type="Proteomes" id="UP000008370"/>
    </source>
</evidence>
<dbReference type="KEGG" id="pco:PHACADRAFT_259880"/>
<accession>K5UU13</accession>
<dbReference type="HOGENOM" id="CLU_196216_0_0_1"/>
<evidence type="ECO:0000313" key="1">
    <source>
        <dbReference type="EMBL" id="EKM53471.1"/>
    </source>
</evidence>
<name>K5UU13_PHACS</name>
<dbReference type="Proteomes" id="UP000008370">
    <property type="component" value="Unassembled WGS sequence"/>
</dbReference>
<dbReference type="EMBL" id="JH930474">
    <property type="protein sequence ID" value="EKM53471.1"/>
    <property type="molecule type" value="Genomic_DNA"/>
</dbReference>
<protein>
    <submittedName>
        <fullName evidence="1">Uncharacterized protein</fullName>
    </submittedName>
</protein>
<dbReference type="OrthoDB" id="3264588at2759"/>
<dbReference type="PANTHER" id="PTHR28620:SF1">
    <property type="entry name" value="CENP-V_GFA DOMAIN-CONTAINING PROTEIN"/>
    <property type="match status" value="1"/>
</dbReference>
<dbReference type="RefSeq" id="XP_007398161.1">
    <property type="nucleotide sequence ID" value="XM_007398099.1"/>
</dbReference>
<reference evidence="1 2" key="1">
    <citation type="journal article" date="2012" name="BMC Genomics">
        <title>Comparative genomics of the white-rot fungi, Phanerochaete carnosa and P. chrysosporium, to elucidate the genetic basis of the distinct wood types they colonize.</title>
        <authorList>
            <person name="Suzuki H."/>
            <person name="MacDonald J."/>
            <person name="Syed K."/>
            <person name="Salamov A."/>
            <person name="Hori C."/>
            <person name="Aerts A."/>
            <person name="Henrissat B."/>
            <person name="Wiebenga A."/>
            <person name="vanKuyk P.A."/>
            <person name="Barry K."/>
            <person name="Lindquist E."/>
            <person name="LaButti K."/>
            <person name="Lapidus A."/>
            <person name="Lucas S."/>
            <person name="Coutinho P."/>
            <person name="Gong Y."/>
            <person name="Samejima M."/>
            <person name="Mahadevan R."/>
            <person name="Abou-Zaid M."/>
            <person name="de Vries R.P."/>
            <person name="Igarashi K."/>
            <person name="Yadav J.S."/>
            <person name="Grigoriev I.V."/>
            <person name="Master E.R."/>
        </authorList>
    </citation>
    <scope>NUCLEOTIDE SEQUENCE [LARGE SCALE GENOMIC DNA]</scope>
    <source>
        <strain evidence="1 2">HHB-10118-sp</strain>
    </source>
</reference>
<gene>
    <name evidence="1" type="ORF">PHACADRAFT_259880</name>
</gene>
<organism evidence="1 2">
    <name type="scientific">Phanerochaete carnosa (strain HHB-10118-sp)</name>
    <name type="common">White-rot fungus</name>
    <name type="synonym">Peniophora carnosa</name>
    <dbReference type="NCBI Taxonomy" id="650164"/>
    <lineage>
        <taxon>Eukaryota</taxon>
        <taxon>Fungi</taxon>
        <taxon>Dikarya</taxon>
        <taxon>Basidiomycota</taxon>
        <taxon>Agaricomycotina</taxon>
        <taxon>Agaricomycetes</taxon>
        <taxon>Polyporales</taxon>
        <taxon>Phanerochaetaceae</taxon>
        <taxon>Phanerochaete</taxon>
    </lineage>
</organism>
<keyword evidence="2" id="KW-1185">Reference proteome</keyword>
<sequence length="80" mass="9159">MTCLSFSRIQEKDFKFTSGKLEELTRYTWNTGKYSHHFCPVCGTEVAVTHDDLVVVNLRTVEGVDLTKLKLQYFDGANLL</sequence>
<dbReference type="InterPro" id="IPR052355">
    <property type="entry name" value="CENP-V-like"/>
</dbReference>
<dbReference type="SUPFAM" id="SSF51316">
    <property type="entry name" value="Mss4-like"/>
    <property type="match status" value="1"/>
</dbReference>
<dbReference type="Gene3D" id="2.170.150.70">
    <property type="match status" value="1"/>
</dbReference>
<dbReference type="STRING" id="650164.K5UU13"/>